<accession>A0AAD3SYD1</accession>
<feature type="domain" description="Agenet" evidence="1">
    <location>
        <begin position="1"/>
        <end position="66"/>
    </location>
</feature>
<gene>
    <name evidence="2" type="ORF">Nepgr_020790</name>
</gene>
<dbReference type="PANTHER" id="PTHR31917:SF5">
    <property type="entry name" value="OS02G0204500 PROTEIN"/>
    <property type="match status" value="1"/>
</dbReference>
<dbReference type="SMART" id="SM00743">
    <property type="entry name" value="Agenet"/>
    <property type="match status" value="2"/>
</dbReference>
<comment type="caution">
    <text evidence="2">The sequence shown here is derived from an EMBL/GenBank/DDBJ whole genome shotgun (WGS) entry which is preliminary data.</text>
</comment>
<protein>
    <recommendedName>
        <fullName evidence="1">Agenet domain-containing protein</fullName>
    </recommendedName>
</protein>
<evidence type="ECO:0000313" key="3">
    <source>
        <dbReference type="Proteomes" id="UP001279734"/>
    </source>
</evidence>
<dbReference type="Pfam" id="PF05641">
    <property type="entry name" value="Agenet"/>
    <property type="match status" value="1"/>
</dbReference>
<dbReference type="InterPro" id="IPR014002">
    <property type="entry name" value="Agenet_dom_plant"/>
</dbReference>
<organism evidence="2 3">
    <name type="scientific">Nepenthes gracilis</name>
    <name type="common">Slender pitcher plant</name>
    <dbReference type="NCBI Taxonomy" id="150966"/>
    <lineage>
        <taxon>Eukaryota</taxon>
        <taxon>Viridiplantae</taxon>
        <taxon>Streptophyta</taxon>
        <taxon>Embryophyta</taxon>
        <taxon>Tracheophyta</taxon>
        <taxon>Spermatophyta</taxon>
        <taxon>Magnoliopsida</taxon>
        <taxon>eudicotyledons</taxon>
        <taxon>Gunneridae</taxon>
        <taxon>Pentapetalae</taxon>
        <taxon>Caryophyllales</taxon>
        <taxon>Nepenthaceae</taxon>
        <taxon>Nepenthes</taxon>
    </lineage>
</organism>
<feature type="domain" description="Agenet" evidence="1">
    <location>
        <begin position="69"/>
        <end position="125"/>
    </location>
</feature>
<reference evidence="2" key="1">
    <citation type="submission" date="2023-05" db="EMBL/GenBank/DDBJ databases">
        <title>Nepenthes gracilis genome sequencing.</title>
        <authorList>
            <person name="Fukushima K."/>
        </authorList>
    </citation>
    <scope>NUCLEOTIDE SEQUENCE</scope>
    <source>
        <strain evidence="2">SING2019-196</strain>
    </source>
</reference>
<sequence>MRFKRGSKVEVFSLKDVPFGSWQCAQIICGNGHYYTVKYDGGLGACNETLERVPRKSIRPSPPPLEGSEIWVPGDVVEVFHWFSWKMATIVKVSLKSQYLVRILGSSLEFKVSKFDMRARLCWQDGDWILIGKGYDISEDQRHNVPLTLRYNKNSGLLTVSRHLKDDCLATTRNTGSIQESRAIPSRALKRRLPFSNSEIESYAGPSQRIRVNEKFQLRSLLIVTLHFQMSKDDTGICGLSLISSPDFVAVSASNMLQIRQVFMCCW</sequence>
<name>A0AAD3SYD1_NEPGR</name>
<evidence type="ECO:0000313" key="2">
    <source>
        <dbReference type="EMBL" id="GMH18949.1"/>
    </source>
</evidence>
<dbReference type="PANTHER" id="PTHR31917">
    <property type="entry name" value="AGENET DOMAIN-CONTAINING PROTEIN-RELATED"/>
    <property type="match status" value="1"/>
</dbReference>
<dbReference type="EMBL" id="BSYO01000020">
    <property type="protein sequence ID" value="GMH18949.1"/>
    <property type="molecule type" value="Genomic_DNA"/>
</dbReference>
<evidence type="ECO:0000259" key="1">
    <source>
        <dbReference type="SMART" id="SM00743"/>
    </source>
</evidence>
<keyword evidence="3" id="KW-1185">Reference proteome</keyword>
<dbReference type="InterPro" id="IPR008395">
    <property type="entry name" value="Agenet-like_dom"/>
</dbReference>
<dbReference type="AlphaFoldDB" id="A0AAD3SYD1"/>
<proteinExistence type="predicted"/>
<dbReference type="Proteomes" id="UP001279734">
    <property type="component" value="Unassembled WGS sequence"/>
</dbReference>